<dbReference type="AlphaFoldDB" id="A0A2T2ZZR5"/>
<dbReference type="Proteomes" id="UP000241462">
    <property type="component" value="Unassembled WGS sequence"/>
</dbReference>
<feature type="region of interest" description="Disordered" evidence="1">
    <location>
        <begin position="1"/>
        <end position="29"/>
    </location>
</feature>
<keyword evidence="3" id="KW-1185">Reference proteome</keyword>
<evidence type="ECO:0000313" key="2">
    <source>
        <dbReference type="EMBL" id="PSR80222.1"/>
    </source>
</evidence>
<proteinExistence type="predicted"/>
<evidence type="ECO:0000313" key="3">
    <source>
        <dbReference type="Proteomes" id="UP000241462"/>
    </source>
</evidence>
<dbReference type="EMBL" id="KZ678537">
    <property type="protein sequence ID" value="PSR80222.1"/>
    <property type="molecule type" value="Genomic_DNA"/>
</dbReference>
<organism evidence="2 3">
    <name type="scientific">Coniella lustricola</name>
    <dbReference type="NCBI Taxonomy" id="2025994"/>
    <lineage>
        <taxon>Eukaryota</taxon>
        <taxon>Fungi</taxon>
        <taxon>Dikarya</taxon>
        <taxon>Ascomycota</taxon>
        <taxon>Pezizomycotina</taxon>
        <taxon>Sordariomycetes</taxon>
        <taxon>Sordariomycetidae</taxon>
        <taxon>Diaporthales</taxon>
        <taxon>Schizoparmaceae</taxon>
        <taxon>Coniella</taxon>
    </lineage>
</organism>
<feature type="compositionally biased region" description="Basic residues" evidence="1">
    <location>
        <begin position="79"/>
        <end position="89"/>
    </location>
</feature>
<name>A0A2T2ZZR5_9PEZI</name>
<evidence type="ECO:0000256" key="1">
    <source>
        <dbReference type="SAM" id="MobiDB-lite"/>
    </source>
</evidence>
<feature type="region of interest" description="Disordered" evidence="1">
    <location>
        <begin position="50"/>
        <end position="89"/>
    </location>
</feature>
<dbReference type="InParanoid" id="A0A2T2ZZR5"/>
<accession>A0A2T2ZZR5</accession>
<reference evidence="2 3" key="1">
    <citation type="journal article" date="2018" name="Mycol. Prog.">
        <title>Coniella lustricola, a new species from submerged detritus.</title>
        <authorList>
            <person name="Raudabaugh D.B."/>
            <person name="Iturriaga T."/>
            <person name="Carver A."/>
            <person name="Mondo S."/>
            <person name="Pangilinan J."/>
            <person name="Lipzen A."/>
            <person name="He G."/>
            <person name="Amirebrahimi M."/>
            <person name="Grigoriev I.V."/>
            <person name="Miller A.N."/>
        </authorList>
    </citation>
    <scope>NUCLEOTIDE SEQUENCE [LARGE SCALE GENOMIC DNA]</scope>
    <source>
        <strain evidence="2 3">B22-T-1</strain>
    </source>
</reference>
<sequence length="89" mass="10300">MTSLKLPYTDKSHSPLKQRANDRAGSNTHTHTHTIMVIYAIQAHFAERLLDRSGGRSHPKPFCQEATTDGRTNADDTRRWKKRRKKNKE</sequence>
<protein>
    <submittedName>
        <fullName evidence="2">Uncharacterized protein</fullName>
    </submittedName>
</protein>
<gene>
    <name evidence="2" type="ORF">BD289DRAFT_441133</name>
</gene>